<dbReference type="eggNOG" id="COG1475">
    <property type="taxonomic scope" value="Bacteria"/>
</dbReference>
<feature type="domain" description="ParB-like N-terminal" evidence="1">
    <location>
        <begin position="20"/>
        <end position="109"/>
    </location>
</feature>
<evidence type="ECO:0000313" key="3">
    <source>
        <dbReference type="Proteomes" id="UP000008917"/>
    </source>
</evidence>
<dbReference type="OrthoDB" id="4204233at2"/>
<dbReference type="PANTHER" id="PTHR33375:SF1">
    <property type="entry name" value="CHROMOSOME-PARTITIONING PROTEIN PARB-RELATED"/>
    <property type="match status" value="1"/>
</dbReference>
<sequence>MNIQESLPLDSKVQSAAELLTLPAQQLVPNPQNPRVLFDPEPLRDLKQNIALHGVLVPLTVFRLPDGKRFGILDGARRHRCCSELLEEGIAIEIPCNIVVPPNKLAGLLYMFNIHNFREAWELMPTALSLSIVIEELGETDTKKLSNLTGLSEPQVERCKLLLNVDDDLRQLSLDPNPKTRIPSNFWIEAIPIVELTRIELPDLYESMGERGILERFVEKYRRKKIKSVIHFRRIAEAFTNVEDDPVGKDQAATLLRRYINEIDLETRAAFDAFVQDARKVKGALEACSTFVNALGRINVEHVTDQRPELVEALKSAKTYIDGLLNKLSGEDDPTLFDDSDEDGDEE</sequence>
<dbReference type="RefSeq" id="WP_013542544.1">
    <property type="nucleotide sequence ID" value="NC_014931.1"/>
</dbReference>
<gene>
    <name evidence="2" type="ordered locus">Varpa_4162</name>
</gene>
<evidence type="ECO:0000313" key="2">
    <source>
        <dbReference type="EMBL" id="ADU38332.1"/>
    </source>
</evidence>
<dbReference type="GO" id="GO:0007059">
    <property type="term" value="P:chromosome segregation"/>
    <property type="evidence" value="ECO:0007669"/>
    <property type="project" value="TreeGrafter"/>
</dbReference>
<dbReference type="Pfam" id="PF02195">
    <property type="entry name" value="ParB_N"/>
    <property type="match status" value="1"/>
</dbReference>
<dbReference type="KEGG" id="vpe:Varpa_4162"/>
<dbReference type="Gene3D" id="3.90.1530.10">
    <property type="entry name" value="Conserved hypothetical protein from pyrococcus furiosus pfu- 392566-001, ParB domain"/>
    <property type="match status" value="1"/>
</dbReference>
<dbReference type="InterPro" id="IPR003115">
    <property type="entry name" value="ParB_N"/>
</dbReference>
<evidence type="ECO:0000259" key="1">
    <source>
        <dbReference type="SMART" id="SM00470"/>
    </source>
</evidence>
<dbReference type="STRING" id="595537.Varpa_4162"/>
<dbReference type="SUPFAM" id="SSF110849">
    <property type="entry name" value="ParB/Sulfiredoxin"/>
    <property type="match status" value="1"/>
</dbReference>
<dbReference type="SMART" id="SM00470">
    <property type="entry name" value="ParB"/>
    <property type="match status" value="1"/>
</dbReference>
<name>E6V736_VARPE</name>
<dbReference type="PANTHER" id="PTHR33375">
    <property type="entry name" value="CHROMOSOME-PARTITIONING PROTEIN PARB-RELATED"/>
    <property type="match status" value="1"/>
</dbReference>
<protein>
    <submittedName>
        <fullName evidence="2">ParB domain protein nuclease</fullName>
    </submittedName>
</protein>
<accession>E6V736</accession>
<dbReference type="Proteomes" id="UP000008917">
    <property type="component" value="Chromosome"/>
</dbReference>
<organism evidence="2 3">
    <name type="scientific">Variovorax paradoxus (strain EPS)</name>
    <dbReference type="NCBI Taxonomy" id="595537"/>
    <lineage>
        <taxon>Bacteria</taxon>
        <taxon>Pseudomonadati</taxon>
        <taxon>Pseudomonadota</taxon>
        <taxon>Betaproteobacteria</taxon>
        <taxon>Burkholderiales</taxon>
        <taxon>Comamonadaceae</taxon>
        <taxon>Variovorax</taxon>
    </lineage>
</organism>
<dbReference type="EMBL" id="CP002417">
    <property type="protein sequence ID" value="ADU38332.1"/>
    <property type="molecule type" value="Genomic_DNA"/>
</dbReference>
<dbReference type="AlphaFoldDB" id="E6V736"/>
<reference evidence="2 3" key="2">
    <citation type="journal article" date="2013" name="Genome Announc.">
        <title>Genome of the Root-Associated Plant Growth-Promoting Bacterium Variovorax paradoxus Strain EPS.</title>
        <authorList>
            <person name="Han J.I."/>
            <person name="Spain J.C."/>
            <person name="Leadbetter J.R."/>
            <person name="Ovchinnikova G."/>
            <person name="Goodwin L.A."/>
            <person name="Han C.S."/>
            <person name="Woyke T."/>
            <person name="Davenport K.W."/>
            <person name="Orwin P.M."/>
        </authorList>
    </citation>
    <scope>NUCLEOTIDE SEQUENCE [LARGE SCALE GENOMIC DNA]</scope>
    <source>
        <strain evidence="2 3">EPS</strain>
    </source>
</reference>
<dbReference type="HOGENOM" id="CLU_862787_0_0_4"/>
<reference evidence="3" key="1">
    <citation type="submission" date="2010-12" db="EMBL/GenBank/DDBJ databases">
        <title>Complete sequence of Variovorax paradoxus EPS.</title>
        <authorList>
            <consortium name="US DOE Joint Genome Institute"/>
            <person name="Lucas S."/>
            <person name="Copeland A."/>
            <person name="Lapidus A."/>
            <person name="Cheng J.-F."/>
            <person name="Goodwin L."/>
            <person name="Pitluck S."/>
            <person name="Teshima H."/>
            <person name="Detter J.C."/>
            <person name="Han C."/>
            <person name="Tapia R."/>
            <person name="Land M."/>
            <person name="Hauser L."/>
            <person name="Kyrpides N."/>
            <person name="Ivanova N."/>
            <person name="Ovchinnikova G."/>
            <person name="Orwin P."/>
            <person name="Han J.-I.G."/>
            <person name="Woyke T."/>
        </authorList>
    </citation>
    <scope>NUCLEOTIDE SEQUENCE [LARGE SCALE GENOMIC DNA]</scope>
    <source>
        <strain evidence="3">EPS</strain>
    </source>
</reference>
<proteinExistence type="predicted"/>
<dbReference type="InterPro" id="IPR050336">
    <property type="entry name" value="Chromosome_partition/occlusion"/>
</dbReference>
<dbReference type="InterPro" id="IPR036086">
    <property type="entry name" value="ParB/Sulfiredoxin_sf"/>
</dbReference>
<dbReference type="GO" id="GO:0005694">
    <property type="term" value="C:chromosome"/>
    <property type="evidence" value="ECO:0007669"/>
    <property type="project" value="TreeGrafter"/>
</dbReference>